<organism evidence="8 9">
    <name type="scientific">Reticulibacter mediterranei</name>
    <dbReference type="NCBI Taxonomy" id="2778369"/>
    <lineage>
        <taxon>Bacteria</taxon>
        <taxon>Bacillati</taxon>
        <taxon>Chloroflexota</taxon>
        <taxon>Ktedonobacteria</taxon>
        <taxon>Ktedonobacterales</taxon>
        <taxon>Reticulibacteraceae</taxon>
        <taxon>Reticulibacter</taxon>
    </lineage>
</organism>
<evidence type="ECO:0000256" key="3">
    <source>
        <dbReference type="ARBA" id="ARBA00022692"/>
    </source>
</evidence>
<keyword evidence="2" id="KW-0813">Transport</keyword>
<dbReference type="GO" id="GO:0140359">
    <property type="term" value="F:ABC-type transporter activity"/>
    <property type="evidence" value="ECO:0007669"/>
    <property type="project" value="InterPro"/>
</dbReference>
<keyword evidence="3 6" id="KW-0812">Transmembrane</keyword>
<accession>A0A8J3II33</accession>
<dbReference type="InterPro" id="IPR050352">
    <property type="entry name" value="ABCG_transporters"/>
</dbReference>
<evidence type="ECO:0000256" key="6">
    <source>
        <dbReference type="SAM" id="Phobius"/>
    </source>
</evidence>
<dbReference type="GO" id="GO:0016020">
    <property type="term" value="C:membrane"/>
    <property type="evidence" value="ECO:0007669"/>
    <property type="project" value="UniProtKB-SubCell"/>
</dbReference>
<dbReference type="PANTHER" id="PTHR48041">
    <property type="entry name" value="ABC TRANSPORTER G FAMILY MEMBER 28"/>
    <property type="match status" value="1"/>
</dbReference>
<dbReference type="InterPro" id="IPR013525">
    <property type="entry name" value="ABC2_TM"/>
</dbReference>
<feature type="domain" description="ABC-2 type transporter transmembrane" evidence="7">
    <location>
        <begin position="235"/>
        <end position="473"/>
    </location>
</feature>
<feature type="transmembrane region" description="Helical" evidence="6">
    <location>
        <begin position="455"/>
        <end position="476"/>
    </location>
</feature>
<evidence type="ECO:0000256" key="1">
    <source>
        <dbReference type="ARBA" id="ARBA00004141"/>
    </source>
</evidence>
<feature type="transmembrane region" description="Helical" evidence="6">
    <location>
        <begin position="138"/>
        <end position="158"/>
    </location>
</feature>
<evidence type="ECO:0000313" key="9">
    <source>
        <dbReference type="Proteomes" id="UP000597444"/>
    </source>
</evidence>
<protein>
    <recommendedName>
        <fullName evidence="7">ABC-2 type transporter transmembrane domain-containing protein</fullName>
    </recommendedName>
</protein>
<dbReference type="EMBL" id="BNJK01000001">
    <property type="protein sequence ID" value="GHO90006.1"/>
    <property type="molecule type" value="Genomic_DNA"/>
</dbReference>
<evidence type="ECO:0000256" key="2">
    <source>
        <dbReference type="ARBA" id="ARBA00022448"/>
    </source>
</evidence>
<comment type="subcellular location">
    <subcellularLocation>
        <location evidence="1">Membrane</location>
        <topology evidence="1">Multi-pass membrane protein</topology>
    </subcellularLocation>
</comment>
<proteinExistence type="predicted"/>
<name>A0A8J3II33_9CHLR</name>
<comment type="caution">
    <text evidence="8">The sequence shown here is derived from an EMBL/GenBank/DDBJ whole genome shotgun (WGS) entry which is preliminary data.</text>
</comment>
<evidence type="ECO:0000259" key="7">
    <source>
        <dbReference type="Pfam" id="PF12698"/>
    </source>
</evidence>
<dbReference type="SUPFAM" id="SSF52540">
    <property type="entry name" value="P-loop containing nucleoside triphosphate hydrolases"/>
    <property type="match status" value="1"/>
</dbReference>
<dbReference type="Proteomes" id="UP000597444">
    <property type="component" value="Unassembled WGS sequence"/>
</dbReference>
<feature type="transmembrane region" description="Helical" evidence="6">
    <location>
        <begin position="277"/>
        <end position="304"/>
    </location>
</feature>
<feature type="transmembrane region" description="Helical" evidence="6">
    <location>
        <begin position="344"/>
        <end position="365"/>
    </location>
</feature>
<evidence type="ECO:0000256" key="5">
    <source>
        <dbReference type="ARBA" id="ARBA00023136"/>
    </source>
</evidence>
<dbReference type="Gene3D" id="3.40.50.300">
    <property type="entry name" value="P-loop containing nucleotide triphosphate hydrolases"/>
    <property type="match status" value="1"/>
</dbReference>
<evidence type="ECO:0000256" key="4">
    <source>
        <dbReference type="ARBA" id="ARBA00022989"/>
    </source>
</evidence>
<keyword evidence="9" id="KW-1185">Reference proteome</keyword>
<feature type="transmembrane region" description="Helical" evidence="6">
    <location>
        <begin position="235"/>
        <end position="256"/>
    </location>
</feature>
<sequence length="483" mass="51660">MLRKLADKGHTIVLVTHATNNINACDYVCFLCQGGRLAYFGPPDEAKTYFGKADFAEIYSSLEPTEANKNIPAEAEARFKASSDYQKYVQSPLQQGPAEQANLQQGAAPVTRSRRGNAFKQFWILSLRYIKLLHNDTGNLLILLLQAPIIGIILLFMADAHIFDPDSVANCPSQTIPNIPPQLTNFRGSCQAAIQFLSQASQNPLSAAALKPYGGPDGALNNLISIGSGGDAQKILFIMAFAAVMFGCINGAREIVKEAAIYRRERAVNLGIMPYMLSKIAVLGTLCLLQSAVLAFFVGLHSPFKHSILLPPIVEIYITLALTAIAGLMVGLTVSAIAPNNDRATSFIPIILIPQVIFSGIIFPLSNSGLKFLGSFFAAGWAMAGMGSTIGLHSDKLGGQADCSYVSPPVQPPPPGPAHFYGPDANPANCAFRGDYAVSVTNQTAAHAAAVQHLLLIWGALIIMSIALAGLTAYFLKRKDIRG</sequence>
<feature type="transmembrane region" description="Helical" evidence="6">
    <location>
        <begin position="316"/>
        <end position="337"/>
    </location>
</feature>
<keyword evidence="5 6" id="KW-0472">Membrane</keyword>
<dbReference type="AlphaFoldDB" id="A0A8J3II33"/>
<dbReference type="Pfam" id="PF12698">
    <property type="entry name" value="ABC2_membrane_3"/>
    <property type="match status" value="1"/>
</dbReference>
<reference evidence="8" key="1">
    <citation type="submission" date="2020-10" db="EMBL/GenBank/DDBJ databases">
        <title>Taxonomic study of unclassified bacteria belonging to the class Ktedonobacteria.</title>
        <authorList>
            <person name="Yabe S."/>
            <person name="Wang C.M."/>
            <person name="Zheng Y."/>
            <person name="Sakai Y."/>
            <person name="Cavaletti L."/>
            <person name="Monciardini P."/>
            <person name="Donadio S."/>
        </authorList>
    </citation>
    <scope>NUCLEOTIDE SEQUENCE</scope>
    <source>
        <strain evidence="8">ID150040</strain>
    </source>
</reference>
<keyword evidence="4 6" id="KW-1133">Transmembrane helix</keyword>
<dbReference type="InterPro" id="IPR027417">
    <property type="entry name" value="P-loop_NTPase"/>
</dbReference>
<evidence type="ECO:0000313" key="8">
    <source>
        <dbReference type="EMBL" id="GHO90006.1"/>
    </source>
</evidence>
<gene>
    <name evidence="8" type="ORF">KSF_000540</name>
</gene>
<dbReference type="PANTHER" id="PTHR48041:SF139">
    <property type="entry name" value="PROTEIN SCARLET"/>
    <property type="match status" value="1"/>
</dbReference>